<protein>
    <recommendedName>
        <fullName evidence="4">MULE transposase domain-containing protein</fullName>
    </recommendedName>
</protein>
<gene>
    <name evidence="2" type="ORF">PHYSODRAFT_492849</name>
</gene>
<dbReference type="RefSeq" id="XP_009522518.1">
    <property type="nucleotide sequence ID" value="XM_009524223.1"/>
</dbReference>
<evidence type="ECO:0008006" key="4">
    <source>
        <dbReference type="Google" id="ProtNLM"/>
    </source>
</evidence>
<dbReference type="GeneID" id="20656882"/>
<name>G4Z9U8_PHYSP</name>
<dbReference type="EMBL" id="JH159153">
    <property type="protein sequence ID" value="EGZ19801.1"/>
    <property type="molecule type" value="Genomic_DNA"/>
</dbReference>
<proteinExistence type="predicted"/>
<dbReference type="OMA" id="WVYFRRV"/>
<keyword evidence="3" id="KW-1185">Reference proteome</keyword>
<evidence type="ECO:0000313" key="2">
    <source>
        <dbReference type="EMBL" id="EGZ19801.1"/>
    </source>
</evidence>
<dbReference type="AlphaFoldDB" id="G4Z9U8"/>
<reference evidence="2 3" key="1">
    <citation type="journal article" date="2006" name="Science">
        <title>Phytophthora genome sequences uncover evolutionary origins and mechanisms of pathogenesis.</title>
        <authorList>
            <person name="Tyler B.M."/>
            <person name="Tripathy S."/>
            <person name="Zhang X."/>
            <person name="Dehal P."/>
            <person name="Jiang R.H."/>
            <person name="Aerts A."/>
            <person name="Arredondo F.D."/>
            <person name="Baxter L."/>
            <person name="Bensasson D."/>
            <person name="Beynon J.L."/>
            <person name="Chapman J."/>
            <person name="Damasceno C.M."/>
            <person name="Dorrance A.E."/>
            <person name="Dou D."/>
            <person name="Dickerman A.W."/>
            <person name="Dubchak I.L."/>
            <person name="Garbelotto M."/>
            <person name="Gijzen M."/>
            <person name="Gordon S.G."/>
            <person name="Govers F."/>
            <person name="Grunwald N.J."/>
            <person name="Huang W."/>
            <person name="Ivors K.L."/>
            <person name="Jones R.W."/>
            <person name="Kamoun S."/>
            <person name="Krampis K."/>
            <person name="Lamour K.H."/>
            <person name="Lee M.K."/>
            <person name="McDonald W.H."/>
            <person name="Medina M."/>
            <person name="Meijer H.J."/>
            <person name="Nordberg E.K."/>
            <person name="Maclean D.J."/>
            <person name="Ospina-Giraldo M.D."/>
            <person name="Morris P.F."/>
            <person name="Phuntumart V."/>
            <person name="Putnam N.H."/>
            <person name="Rash S."/>
            <person name="Rose J.K."/>
            <person name="Sakihama Y."/>
            <person name="Salamov A.A."/>
            <person name="Savidor A."/>
            <person name="Scheuring C.F."/>
            <person name="Smith B.M."/>
            <person name="Sobral B.W."/>
            <person name="Terry A."/>
            <person name="Torto-Alalibo T.A."/>
            <person name="Win J."/>
            <person name="Xu Z."/>
            <person name="Zhang H."/>
            <person name="Grigoriev I.V."/>
            <person name="Rokhsar D.S."/>
            <person name="Boore J.L."/>
        </authorList>
    </citation>
    <scope>NUCLEOTIDE SEQUENCE [LARGE SCALE GENOMIC DNA]</scope>
    <source>
        <strain evidence="2 3">P6497</strain>
    </source>
</reference>
<evidence type="ECO:0000256" key="1">
    <source>
        <dbReference type="SAM" id="MobiDB-lite"/>
    </source>
</evidence>
<organism evidence="2 3">
    <name type="scientific">Phytophthora sojae (strain P6497)</name>
    <name type="common">Soybean stem and root rot agent</name>
    <name type="synonym">Phytophthora megasperma f. sp. glycines</name>
    <dbReference type="NCBI Taxonomy" id="1094619"/>
    <lineage>
        <taxon>Eukaryota</taxon>
        <taxon>Sar</taxon>
        <taxon>Stramenopiles</taxon>
        <taxon>Oomycota</taxon>
        <taxon>Peronosporomycetes</taxon>
        <taxon>Peronosporales</taxon>
        <taxon>Peronosporaceae</taxon>
        <taxon>Phytophthora</taxon>
    </lineage>
</organism>
<dbReference type="Proteomes" id="UP000002640">
    <property type="component" value="Unassembled WGS sequence"/>
</dbReference>
<accession>G4Z9U8</accession>
<feature type="region of interest" description="Disordered" evidence="1">
    <location>
        <begin position="272"/>
        <end position="329"/>
    </location>
</feature>
<sequence>MNGYGPDNTPKRVIGWAHPHLVELLKHAGSTIYVDTSLRRLPPGFEQCLALVVHDKPSGFFVPVFYVLCTLRSVATYRSALGFIAGSTGRKFKPEEVVCDFDGDLLSALRAEFPNAVVKGAVHLFKKACRTRMERLEISEEATNIAMQKGVLDMLVSIPPDRVATAGIAWVKQQIMMKCDGAGVPYAQEKWRSFWVYFRRVWIAQFPPAVWSLHGLSDSIISRTSNPLEQFHRELDAAFTLPDPGLPFFVATIEKMARRHVADLAAETTTLPRAVEVFSDEEDSSDEESTEDDLDGDDDDDSVEFTKPESPRGHESVDRNGDAGADYSS</sequence>
<dbReference type="InParanoid" id="G4Z9U8"/>
<evidence type="ECO:0000313" key="3">
    <source>
        <dbReference type="Proteomes" id="UP000002640"/>
    </source>
</evidence>
<dbReference type="KEGG" id="psoj:PHYSODRAFT_492849"/>
<feature type="compositionally biased region" description="Basic and acidic residues" evidence="1">
    <location>
        <begin position="304"/>
        <end position="321"/>
    </location>
</feature>
<feature type="compositionally biased region" description="Acidic residues" evidence="1">
    <location>
        <begin position="278"/>
        <end position="303"/>
    </location>
</feature>